<dbReference type="PRINTS" id="PR00604">
    <property type="entry name" value="CYTCHRMECIAB"/>
</dbReference>
<dbReference type="InterPro" id="IPR002327">
    <property type="entry name" value="Cyt_c_1A/1B"/>
</dbReference>
<dbReference type="EMBL" id="JAANHS010000040">
    <property type="protein sequence ID" value="NHB78589.1"/>
    <property type="molecule type" value="Genomic_DNA"/>
</dbReference>
<keyword evidence="4" id="KW-0249">Electron transport</keyword>
<proteinExistence type="predicted"/>
<keyword evidence="1" id="KW-0813">Transport</keyword>
<keyword evidence="7" id="KW-0732">Signal</keyword>
<dbReference type="Proteomes" id="UP001515660">
    <property type="component" value="Unassembled WGS sequence"/>
</dbReference>
<keyword evidence="2 6" id="KW-0349">Heme</keyword>
<keyword evidence="10" id="KW-1185">Reference proteome</keyword>
<evidence type="ECO:0000256" key="4">
    <source>
        <dbReference type="ARBA" id="ARBA00022982"/>
    </source>
</evidence>
<feature type="domain" description="Cytochrome c" evidence="8">
    <location>
        <begin position="30"/>
        <end position="130"/>
    </location>
</feature>
<protein>
    <submittedName>
        <fullName evidence="9">C-type cytochrome</fullName>
    </submittedName>
</protein>
<reference evidence="9 10" key="1">
    <citation type="journal article" date="2022" name="Microorganisms">
        <title>Genome Sequence and Characterization of a Xanthorhodopsin-Containing, Aerobic Anoxygenic Phototrophic Rhodobacter Species, Isolated from Mesophilic Conditions at Yellowstone National Park.</title>
        <authorList>
            <person name="Kyndt J.A."/>
            <person name="Robertson S."/>
            <person name="Shoffstall I.B."/>
            <person name="Ramaley R.F."/>
            <person name="Meyer T.E."/>
        </authorList>
    </citation>
    <scope>NUCLEOTIDE SEQUENCE [LARGE SCALE GENOMIC DNA]</scope>
    <source>
        <strain evidence="9 10">M37P</strain>
    </source>
</reference>
<dbReference type="PROSITE" id="PS51007">
    <property type="entry name" value="CYTC"/>
    <property type="match status" value="1"/>
</dbReference>
<dbReference type="Pfam" id="PF00034">
    <property type="entry name" value="Cytochrom_C"/>
    <property type="match status" value="1"/>
</dbReference>
<gene>
    <name evidence="9" type="ORF">G8O29_18060</name>
</gene>
<evidence type="ECO:0000256" key="6">
    <source>
        <dbReference type="PROSITE-ProRule" id="PRU00433"/>
    </source>
</evidence>
<evidence type="ECO:0000256" key="3">
    <source>
        <dbReference type="ARBA" id="ARBA00022723"/>
    </source>
</evidence>
<keyword evidence="5 6" id="KW-0408">Iron</keyword>
<dbReference type="Gene3D" id="1.10.760.10">
    <property type="entry name" value="Cytochrome c-like domain"/>
    <property type="match status" value="1"/>
</dbReference>
<evidence type="ECO:0000313" key="9">
    <source>
        <dbReference type="EMBL" id="NHB78589.1"/>
    </source>
</evidence>
<evidence type="ECO:0000256" key="1">
    <source>
        <dbReference type="ARBA" id="ARBA00022448"/>
    </source>
</evidence>
<evidence type="ECO:0000313" key="10">
    <source>
        <dbReference type="Proteomes" id="UP001515660"/>
    </source>
</evidence>
<dbReference type="PANTHER" id="PTHR11961">
    <property type="entry name" value="CYTOCHROME C"/>
    <property type="match status" value="1"/>
</dbReference>
<dbReference type="InterPro" id="IPR009056">
    <property type="entry name" value="Cyt_c-like_dom"/>
</dbReference>
<keyword evidence="3 6" id="KW-0479">Metal-binding</keyword>
<evidence type="ECO:0000256" key="5">
    <source>
        <dbReference type="ARBA" id="ARBA00023004"/>
    </source>
</evidence>
<organism evidence="9 10">
    <name type="scientific">Rhodobacter calidifons</name>
    <dbReference type="NCBI Taxonomy" id="2715277"/>
    <lineage>
        <taxon>Bacteria</taxon>
        <taxon>Pseudomonadati</taxon>
        <taxon>Pseudomonadota</taxon>
        <taxon>Alphaproteobacteria</taxon>
        <taxon>Rhodobacterales</taxon>
        <taxon>Rhodobacter group</taxon>
        <taxon>Rhodobacter</taxon>
    </lineage>
</organism>
<dbReference type="SUPFAM" id="SSF46626">
    <property type="entry name" value="Cytochrome c"/>
    <property type="match status" value="1"/>
</dbReference>
<evidence type="ECO:0000259" key="8">
    <source>
        <dbReference type="PROSITE" id="PS51007"/>
    </source>
</evidence>
<evidence type="ECO:0000256" key="7">
    <source>
        <dbReference type="SAM" id="SignalP"/>
    </source>
</evidence>
<name>A0ABX0GCC9_9RHOB</name>
<feature type="chain" id="PRO_5047111033" evidence="7">
    <location>
        <begin position="22"/>
        <end position="131"/>
    </location>
</feature>
<comment type="caution">
    <text evidence="9">The sequence shown here is derived from an EMBL/GenBank/DDBJ whole genome shotgun (WGS) entry which is preliminary data.</text>
</comment>
<sequence>MRRFLLPLVLSLSLPGLPAPAEEAKTFDRIKVQAGQTLFEAECRRCHATDAKDPSYGPLLEGVVGRKAGTFDGYPYSEALKNAGFVWTRGALKAWMEDNDGLVPGTRMRHVGIADPTVQDFILAYLQSISQ</sequence>
<feature type="signal peptide" evidence="7">
    <location>
        <begin position="1"/>
        <end position="21"/>
    </location>
</feature>
<dbReference type="InterPro" id="IPR036909">
    <property type="entry name" value="Cyt_c-like_dom_sf"/>
</dbReference>
<accession>A0ABX0GCC9</accession>
<evidence type="ECO:0000256" key="2">
    <source>
        <dbReference type="ARBA" id="ARBA00022617"/>
    </source>
</evidence>
<dbReference type="RefSeq" id="WP_166404586.1">
    <property type="nucleotide sequence ID" value="NZ_JAANHS010000040.1"/>
</dbReference>